<name>A0A9D9H1W9_9BACT</name>
<reference evidence="6" key="2">
    <citation type="journal article" date="2021" name="PeerJ">
        <title>Extensive microbial diversity within the chicken gut microbiome revealed by metagenomics and culture.</title>
        <authorList>
            <person name="Gilroy R."/>
            <person name="Ravi A."/>
            <person name="Getino M."/>
            <person name="Pursley I."/>
            <person name="Horton D.L."/>
            <person name="Alikhan N.F."/>
            <person name="Baker D."/>
            <person name="Gharbi K."/>
            <person name="Hall N."/>
            <person name="Watson M."/>
            <person name="Adriaenssens E.M."/>
            <person name="Foster-Nyarko E."/>
            <person name="Jarju S."/>
            <person name="Secka A."/>
            <person name="Antonio M."/>
            <person name="Oren A."/>
            <person name="Chaudhuri R.R."/>
            <person name="La Ragione R."/>
            <person name="Hildebrand F."/>
            <person name="Pallen M.J."/>
        </authorList>
    </citation>
    <scope>NUCLEOTIDE SEQUENCE</scope>
    <source>
        <strain evidence="6">2889</strain>
    </source>
</reference>
<accession>A0A9D9H1W9</accession>
<comment type="caution">
    <text evidence="6">The sequence shown here is derived from an EMBL/GenBank/DDBJ whole genome shotgun (WGS) entry which is preliminary data.</text>
</comment>
<feature type="domain" description="HTH araC/xylS-type" evidence="5">
    <location>
        <begin position="212"/>
        <end position="310"/>
    </location>
</feature>
<dbReference type="PANTHER" id="PTHR43280">
    <property type="entry name" value="ARAC-FAMILY TRANSCRIPTIONAL REGULATOR"/>
    <property type="match status" value="1"/>
</dbReference>
<evidence type="ECO:0000256" key="4">
    <source>
        <dbReference type="SAM" id="MobiDB-lite"/>
    </source>
</evidence>
<keyword evidence="2" id="KW-0238">DNA-binding</keyword>
<dbReference type="GO" id="GO:0043565">
    <property type="term" value="F:sequence-specific DNA binding"/>
    <property type="evidence" value="ECO:0007669"/>
    <property type="project" value="InterPro"/>
</dbReference>
<dbReference type="InterPro" id="IPR009057">
    <property type="entry name" value="Homeodomain-like_sf"/>
</dbReference>
<proteinExistence type="predicted"/>
<dbReference type="SMART" id="SM00342">
    <property type="entry name" value="HTH_ARAC"/>
    <property type="match status" value="1"/>
</dbReference>
<dbReference type="PROSITE" id="PS01124">
    <property type="entry name" value="HTH_ARAC_FAMILY_2"/>
    <property type="match status" value="1"/>
</dbReference>
<organism evidence="6 7">
    <name type="scientific">Candidatus Pullibacteroides excrementavium</name>
    <dbReference type="NCBI Taxonomy" id="2840905"/>
    <lineage>
        <taxon>Bacteria</taxon>
        <taxon>Pseudomonadati</taxon>
        <taxon>Bacteroidota</taxon>
        <taxon>Bacteroidia</taxon>
        <taxon>Bacteroidales</taxon>
        <taxon>Candidatus Pullibacteroides</taxon>
    </lineage>
</organism>
<evidence type="ECO:0000313" key="7">
    <source>
        <dbReference type="Proteomes" id="UP000823612"/>
    </source>
</evidence>
<dbReference type="PANTHER" id="PTHR43280:SF32">
    <property type="entry name" value="TRANSCRIPTIONAL REGULATORY PROTEIN"/>
    <property type="match status" value="1"/>
</dbReference>
<evidence type="ECO:0000256" key="2">
    <source>
        <dbReference type="ARBA" id="ARBA00023125"/>
    </source>
</evidence>
<dbReference type="Proteomes" id="UP000823612">
    <property type="component" value="Unassembled WGS sequence"/>
</dbReference>
<evidence type="ECO:0000313" key="6">
    <source>
        <dbReference type="EMBL" id="MBO8432367.1"/>
    </source>
</evidence>
<evidence type="ECO:0000256" key="3">
    <source>
        <dbReference type="ARBA" id="ARBA00023163"/>
    </source>
</evidence>
<reference evidence="6" key="1">
    <citation type="submission" date="2020-10" db="EMBL/GenBank/DDBJ databases">
        <authorList>
            <person name="Gilroy R."/>
        </authorList>
    </citation>
    <scope>NUCLEOTIDE SEQUENCE</scope>
    <source>
        <strain evidence="6">2889</strain>
    </source>
</reference>
<evidence type="ECO:0000256" key="1">
    <source>
        <dbReference type="ARBA" id="ARBA00023015"/>
    </source>
</evidence>
<feature type="region of interest" description="Disordered" evidence="4">
    <location>
        <begin position="1"/>
        <end position="26"/>
    </location>
</feature>
<gene>
    <name evidence="6" type="ORF">IAB08_03620</name>
</gene>
<keyword evidence="3" id="KW-0804">Transcription</keyword>
<dbReference type="SUPFAM" id="SSF51215">
    <property type="entry name" value="Regulatory protein AraC"/>
    <property type="match status" value="1"/>
</dbReference>
<sequence>MQKEKKHTEVLPGGFSNEETGSEIPEIQDLDVDQSDWGLIEKEIFIGRNLRQVVEKRPSAQRMDMVFVALCTRGSVLFKIDGQSFKAGRGSLILVAPGRMVQIEYLKENSNGIGIGITRNFLKNAIVEYSNLWSLMLEAQKQPLVRILPSETKLIENLHTQLLQASHLPERPFKFEMLRSLMQAAAYQMAMIVSSYMEVRPLDNNRDFNLYFRFTQAVAQNYRQSRRVDFYADKLCVTPKYLSASVKAVSGKTANRWIDEYVTVEARNLLRVSTHSVRQVSDYLNFPDASFFTKFFKKNTGLTPREFREKMRQQ</sequence>
<evidence type="ECO:0000259" key="5">
    <source>
        <dbReference type="PROSITE" id="PS01124"/>
    </source>
</evidence>
<dbReference type="GO" id="GO:0003700">
    <property type="term" value="F:DNA-binding transcription factor activity"/>
    <property type="evidence" value="ECO:0007669"/>
    <property type="project" value="InterPro"/>
</dbReference>
<dbReference type="InterPro" id="IPR037923">
    <property type="entry name" value="HTH-like"/>
</dbReference>
<dbReference type="AlphaFoldDB" id="A0A9D9H1W9"/>
<dbReference type="Pfam" id="PF12833">
    <property type="entry name" value="HTH_18"/>
    <property type="match status" value="1"/>
</dbReference>
<protein>
    <submittedName>
        <fullName evidence="6">AraC family transcriptional regulator</fullName>
    </submittedName>
</protein>
<dbReference type="SUPFAM" id="SSF46689">
    <property type="entry name" value="Homeodomain-like"/>
    <property type="match status" value="1"/>
</dbReference>
<dbReference type="InterPro" id="IPR018060">
    <property type="entry name" value="HTH_AraC"/>
</dbReference>
<dbReference type="Gene3D" id="1.10.10.60">
    <property type="entry name" value="Homeodomain-like"/>
    <property type="match status" value="1"/>
</dbReference>
<keyword evidence="1" id="KW-0805">Transcription regulation</keyword>
<dbReference type="EMBL" id="JADIMZ010000051">
    <property type="protein sequence ID" value="MBO8432367.1"/>
    <property type="molecule type" value="Genomic_DNA"/>
</dbReference>